<dbReference type="GO" id="GO:0010906">
    <property type="term" value="P:regulation of glucose metabolic process"/>
    <property type="evidence" value="ECO:0007669"/>
    <property type="project" value="TreeGrafter"/>
</dbReference>
<feature type="repeat" description="ANK" evidence="1">
    <location>
        <begin position="588"/>
        <end position="620"/>
    </location>
</feature>
<feature type="domain" description="Branched-chain alpha-ketoacid dehydrogenase kinase/Pyruvate dehydrogenase kinase N-terminal" evidence="4">
    <location>
        <begin position="691"/>
        <end position="819"/>
    </location>
</feature>
<keyword evidence="2" id="KW-0418">Kinase</keyword>
<dbReference type="InterPro" id="IPR002110">
    <property type="entry name" value="Ankyrin_rpt"/>
</dbReference>
<keyword evidence="2" id="KW-0808">Transferase</keyword>
<keyword evidence="2" id="KW-0067">ATP-binding</keyword>
<dbReference type="GO" id="GO:0005524">
    <property type="term" value="F:ATP binding"/>
    <property type="evidence" value="ECO:0007669"/>
    <property type="project" value="UniProtKB-UniRule"/>
</dbReference>
<feature type="repeat" description="ANK" evidence="1">
    <location>
        <begin position="522"/>
        <end position="554"/>
    </location>
</feature>
<dbReference type="Pfam" id="PF12796">
    <property type="entry name" value="Ank_2"/>
    <property type="match status" value="2"/>
</dbReference>
<sequence>MKRLGGSSLEDAGEQERGAHLQLAQRHRKIVAGSFKGRKALEPELATPGVVGKLTLCFTTSGPLTKHSRITCQLPDHGWTLPTTTPPNVVLQLPSPNEHATTAALSQVKMTWSSTTWTMEFTLLNESAIPGDTPLILVVSGVGTPEKATPQGEAIVTTFEKLVARSTVPTSTRGGQIIDGPVAFTIPKIVPGSIDGAKRWRPFNCRPGAVSDVTLAFVVNGKVPSGGKLLVELPSDGWDMDEQPRVLLRTPVYHNKPLTSSWDCNQHTLEIYLGADGTSIDTKTNVILTIANVKNPKKETIFLAASSDASTTAARLTTLSASGGVIDGPSRVEVARISELRERDFEVLTKVLDADAAENPPAENGIAIDRVPELVRRAGLTLSDELYQKLVVPCFPVRDALSFVYSEADSAEPANTPRIDHLTREELLNVFALVYAPAYKYGQELRLACGRGHLELVREWISRGCNPNAGDATGWSALHYAADYGQLGVLDVLVEMTTSEPENDGSSESKSTTLEINARDGHGWTPLMCAAANGHIDIIQRLLALGATVSLTSAEHRSALHWAASRGMAAAVSALLAAGADVHHVDRCGWTALHCAMLHGNSNCAAILIEKGANPAAKDKLDYAAQFYGDFAFQSPSKPLQLVLAEVYRLHHIPLPPITLQALLKRGPHASPAIAASLQNDPQALSKWREVNAPAIVTSAQLLHREVPIRIARRIVDLENLPDELPQAEPIVSLREQLLDSFDRLMSCPLPANLTSERNFVELHSKIRKQHATMHGNIAEAVQALEYEPQGLSESLDNFYNSRIGIRMLVDQHIAAQTPKPGFSGIVNVETSPVKIARDIVQKVRPLWQESLNGEQLPEIIVSGDEDATYRYVPQHIEIILTEVFKNAVLNSVAAAKRTGTSSPPPVNVLISGGPHGVCVKVSDLGGGMTRKEANALSNYFHTATSPSSSGYDPVAEALERRASGLDFSDSFGLRIAQLYAKYFGGELAIMPMEGHGVDTYIYMNCLTNASELK</sequence>
<gene>
    <name evidence="5" type="ORF">JG688_00001607</name>
</gene>
<dbReference type="Proteomes" id="UP000709295">
    <property type="component" value="Unassembled WGS sequence"/>
</dbReference>
<comment type="similarity">
    <text evidence="2">Belongs to the PDK/BCKDK protein kinase family.</text>
</comment>
<evidence type="ECO:0000259" key="4">
    <source>
        <dbReference type="Pfam" id="PF10436"/>
    </source>
</evidence>
<feature type="region of interest" description="Disordered" evidence="3">
    <location>
        <begin position="1"/>
        <end position="24"/>
    </location>
</feature>
<keyword evidence="6" id="KW-1185">Reference proteome</keyword>
<dbReference type="PANTHER" id="PTHR11947:SF3">
    <property type="entry name" value="[PYRUVATE DEHYDROGENASE (ACETYL-TRANSFERRING)] KINASE, MITOCHONDRIAL"/>
    <property type="match status" value="1"/>
</dbReference>
<dbReference type="AlphaFoldDB" id="A0A8J5M9D2"/>
<dbReference type="InterPro" id="IPR018955">
    <property type="entry name" value="BCDHK/PDK_N"/>
</dbReference>
<dbReference type="PROSITE" id="PS50297">
    <property type="entry name" value="ANK_REP_REGION"/>
    <property type="match status" value="3"/>
</dbReference>
<organism evidence="5 6">
    <name type="scientific">Phytophthora aleatoria</name>
    <dbReference type="NCBI Taxonomy" id="2496075"/>
    <lineage>
        <taxon>Eukaryota</taxon>
        <taxon>Sar</taxon>
        <taxon>Stramenopiles</taxon>
        <taxon>Oomycota</taxon>
        <taxon>Peronosporomycetes</taxon>
        <taxon>Peronosporales</taxon>
        <taxon>Peronosporaceae</taxon>
        <taxon>Phytophthora</taxon>
    </lineage>
</organism>
<dbReference type="PROSITE" id="PS50088">
    <property type="entry name" value="ANK_REPEAT"/>
    <property type="match status" value="3"/>
</dbReference>
<comment type="caution">
    <text evidence="5">The sequence shown here is derived from an EMBL/GenBank/DDBJ whole genome shotgun (WGS) entry which is preliminary data.</text>
</comment>
<dbReference type="GO" id="GO:0005759">
    <property type="term" value="C:mitochondrial matrix"/>
    <property type="evidence" value="ECO:0007669"/>
    <property type="project" value="UniProtKB-SubCell"/>
</dbReference>
<dbReference type="EC" id="2.7.11.-" evidence="2"/>
<dbReference type="EMBL" id="JAENGY010000038">
    <property type="protein sequence ID" value="KAG6976205.1"/>
    <property type="molecule type" value="Genomic_DNA"/>
</dbReference>
<protein>
    <recommendedName>
        <fullName evidence="2">Protein-serine/threonine kinase</fullName>
        <ecNumber evidence="2">2.7.11.-</ecNumber>
    </recommendedName>
</protein>
<dbReference type="PANTHER" id="PTHR11947">
    <property type="entry name" value="PYRUVATE DEHYDROGENASE KINASE"/>
    <property type="match status" value="1"/>
</dbReference>
<keyword evidence="2" id="KW-0547">Nucleotide-binding</keyword>
<dbReference type="Pfam" id="PF10436">
    <property type="entry name" value="BCDHK_Adom3"/>
    <property type="match status" value="1"/>
</dbReference>
<keyword evidence="1" id="KW-0040">ANK repeat</keyword>
<evidence type="ECO:0000256" key="2">
    <source>
        <dbReference type="RuleBase" id="RU366032"/>
    </source>
</evidence>
<evidence type="ECO:0000256" key="1">
    <source>
        <dbReference type="PROSITE-ProRule" id="PRU00023"/>
    </source>
</evidence>
<reference evidence="5" key="1">
    <citation type="submission" date="2021-01" db="EMBL/GenBank/DDBJ databases">
        <title>Phytophthora aleatoria, a newly-described species from Pinus radiata is distinct from Phytophthora cactorum isolates based on comparative genomics.</title>
        <authorList>
            <person name="Mcdougal R."/>
            <person name="Panda P."/>
            <person name="Williams N."/>
            <person name="Studholme D.J."/>
        </authorList>
    </citation>
    <scope>NUCLEOTIDE SEQUENCE</scope>
    <source>
        <strain evidence="5">NZFS 4037</strain>
    </source>
</reference>
<evidence type="ECO:0000313" key="6">
    <source>
        <dbReference type="Proteomes" id="UP000709295"/>
    </source>
</evidence>
<keyword evidence="2" id="KW-0496">Mitochondrion</keyword>
<dbReference type="SMART" id="SM00248">
    <property type="entry name" value="ANK"/>
    <property type="match status" value="5"/>
</dbReference>
<feature type="repeat" description="ANK" evidence="1">
    <location>
        <begin position="555"/>
        <end position="587"/>
    </location>
</feature>
<evidence type="ECO:0000256" key="3">
    <source>
        <dbReference type="SAM" id="MobiDB-lite"/>
    </source>
</evidence>
<evidence type="ECO:0000313" key="5">
    <source>
        <dbReference type="EMBL" id="KAG6976205.1"/>
    </source>
</evidence>
<comment type="subcellular location">
    <subcellularLocation>
        <location evidence="2">Mitochondrion matrix</location>
    </subcellularLocation>
</comment>
<dbReference type="GO" id="GO:0004740">
    <property type="term" value="F:pyruvate dehydrogenase (acetyl-transferring) kinase activity"/>
    <property type="evidence" value="ECO:0007669"/>
    <property type="project" value="TreeGrafter"/>
</dbReference>
<accession>A0A8J5M9D2</accession>
<dbReference type="InterPro" id="IPR039028">
    <property type="entry name" value="BCKD/PDK"/>
</dbReference>
<name>A0A8J5M9D2_9STRA</name>
<proteinExistence type="inferred from homology"/>